<dbReference type="Gene3D" id="2.10.70.100">
    <property type="match status" value="1"/>
</dbReference>
<dbReference type="SUPFAM" id="SSF55874">
    <property type="entry name" value="ATPase domain of HSP90 chaperone/DNA topoisomerase II/histidine kinase"/>
    <property type="match status" value="1"/>
</dbReference>
<dbReference type="InterPro" id="IPR000014">
    <property type="entry name" value="PAS"/>
</dbReference>
<evidence type="ECO:0000256" key="1">
    <source>
        <dbReference type="ARBA" id="ARBA00000085"/>
    </source>
</evidence>
<dbReference type="Gene3D" id="3.30.450.40">
    <property type="match status" value="1"/>
</dbReference>
<feature type="domain" description="PAS" evidence="7">
    <location>
        <begin position="324"/>
        <end position="378"/>
    </location>
</feature>
<proteinExistence type="predicted"/>
<evidence type="ECO:0000259" key="7">
    <source>
        <dbReference type="PROSITE" id="PS50112"/>
    </source>
</evidence>
<protein>
    <recommendedName>
        <fullName evidence="2">histidine kinase</fullName>
        <ecNumber evidence="2">2.7.13.3</ecNumber>
    </recommendedName>
</protein>
<dbReference type="PANTHER" id="PTHR43304">
    <property type="entry name" value="PHYTOCHROME-LIKE PROTEIN CPH1"/>
    <property type="match status" value="1"/>
</dbReference>
<dbReference type="InterPro" id="IPR004358">
    <property type="entry name" value="Sig_transdc_His_kin-like_C"/>
</dbReference>
<dbReference type="InterPro" id="IPR000700">
    <property type="entry name" value="PAS-assoc_C"/>
</dbReference>
<feature type="domain" description="Histidine kinase" evidence="6">
    <location>
        <begin position="695"/>
        <end position="916"/>
    </location>
</feature>
<dbReference type="PROSITE" id="PS50113">
    <property type="entry name" value="PAC"/>
    <property type="match status" value="3"/>
</dbReference>
<dbReference type="SUPFAM" id="SSF55785">
    <property type="entry name" value="PYP-like sensor domain (PAS domain)"/>
    <property type="match status" value="4"/>
</dbReference>
<dbReference type="InterPro" id="IPR003018">
    <property type="entry name" value="GAF"/>
</dbReference>
<accession>A0ABV6B7S5</accession>
<dbReference type="PROSITE" id="PS50112">
    <property type="entry name" value="PAS"/>
    <property type="match status" value="3"/>
</dbReference>
<evidence type="ECO:0000256" key="4">
    <source>
        <dbReference type="ARBA" id="ARBA00022679"/>
    </source>
</evidence>
<name>A0ABV6B7S5_9GAMM</name>
<dbReference type="InterPro" id="IPR005467">
    <property type="entry name" value="His_kinase_dom"/>
</dbReference>
<dbReference type="CDD" id="cd00130">
    <property type="entry name" value="PAS"/>
    <property type="match status" value="4"/>
</dbReference>
<evidence type="ECO:0000259" key="6">
    <source>
        <dbReference type="PROSITE" id="PS50109"/>
    </source>
</evidence>
<dbReference type="Pfam" id="PF00512">
    <property type="entry name" value="HisKA"/>
    <property type="match status" value="1"/>
</dbReference>
<dbReference type="PANTHER" id="PTHR43304:SF1">
    <property type="entry name" value="PAC DOMAIN-CONTAINING PROTEIN"/>
    <property type="match status" value="1"/>
</dbReference>
<dbReference type="SMART" id="SM00086">
    <property type="entry name" value="PAC"/>
    <property type="match status" value="4"/>
</dbReference>
<keyword evidence="3" id="KW-0597">Phosphoprotein</keyword>
<dbReference type="InterPro" id="IPR029016">
    <property type="entry name" value="GAF-like_dom_sf"/>
</dbReference>
<dbReference type="EC" id="2.7.13.3" evidence="2"/>
<dbReference type="Pfam" id="PF08447">
    <property type="entry name" value="PAS_3"/>
    <property type="match status" value="4"/>
</dbReference>
<sequence>MLKPTIPDTELYRLEVLRQTKLLDTASEQRFDRITALAKQTLNTEIVLVSLVDAERQWFKSRQGLDACETHRDISFCGHAILESDVFEIPDATLDQRFADNPLVLGAPFIRFYAGVPLSRRGQNIGTLCFIDPQPRKWSLKEQQLAQQFASLIEQEIEDRLQEKAHQDLQHSELMYRSVLEGTRIGTWQWNVQTGETIFNERWAEIVGYQLTDLAPISINTWLSLAHPDDLAESGRLLQLHFDGINPFYDCKCRVQHKAGHYVWVHDRGRVISWTDDGKPLMMYGTHADITEQHNNELALVQSRDQFQSLVANIPGITYRCLADEHWTMIYMSGHIDPLSGYPASDFIDNAVRSYASVIHPDDQSWLEDAVGHAVIEHRSWTLHYRVLHKDGTVRWVEERGSAHYDQMGHVQYLDGFILDISNEKKLQDQLVKLTQQLPGVVYQFQLWPDGRMAFPYASAAIEQIYGVLPRDVIEDATPAVDKIYPDDLPAMMQSIADSVSQQSLWQLEYRVVAAEGQLKWLSGRATPERMLDGSTLWHGYIHDVTTTKEHYLKLERLNQQLSIAQQSLDLASEQAKIGYWQASLKTGSLWWSPIIYQIFGFDAATVVPSVALFKSTVHPDDVRVVEESEQRALTTGIHNVVHRIIRPDGEIRWVHELAQLFPEDKDPNLMLIGSLQDITDRMKLQQLKDDFISTVSHELRTPLTSIYGALSLLESGCLVQLPEKAQKLISIAASNCKQLSHLINDLLDIEKLIAGKMMMELRPVPVTSVLQRAITDHAPYAAQQDIRLQLVLQGESEQQQLMIDEHRLLQILANLLSNAVKFSPKGSDVSLSAALIGDEVEIAVQDQGPGIPAEFQNRIFQRFSQADASSAKAKGGTGLGLALCKELAEAMHGSIGFESEPGRGARFYVRLPKVLRA</sequence>
<dbReference type="Proteomes" id="UP001589813">
    <property type="component" value="Unassembled WGS sequence"/>
</dbReference>
<feature type="domain" description="PAS" evidence="7">
    <location>
        <begin position="457"/>
        <end position="503"/>
    </location>
</feature>
<dbReference type="Gene3D" id="3.30.565.10">
    <property type="entry name" value="Histidine kinase-like ATPase, C-terminal domain"/>
    <property type="match status" value="1"/>
</dbReference>
<dbReference type="InterPro" id="IPR052162">
    <property type="entry name" value="Sensor_kinase/Photoreceptor"/>
</dbReference>
<keyword evidence="10" id="KW-1185">Reference proteome</keyword>
<dbReference type="SUPFAM" id="SSF47384">
    <property type="entry name" value="Homodimeric domain of signal transducing histidine kinase"/>
    <property type="match status" value="1"/>
</dbReference>
<dbReference type="InterPro" id="IPR035965">
    <property type="entry name" value="PAS-like_dom_sf"/>
</dbReference>
<keyword evidence="5" id="KW-0418">Kinase</keyword>
<feature type="domain" description="PAS" evidence="7">
    <location>
        <begin position="590"/>
        <end position="637"/>
    </location>
</feature>
<dbReference type="PROSITE" id="PS50109">
    <property type="entry name" value="HIS_KIN"/>
    <property type="match status" value="1"/>
</dbReference>
<dbReference type="EMBL" id="JBHLXP010000001">
    <property type="protein sequence ID" value="MFC0046935.1"/>
    <property type="molecule type" value="Genomic_DNA"/>
</dbReference>
<organism evidence="9 10">
    <name type="scientific">Rheinheimera tilapiae</name>
    <dbReference type="NCBI Taxonomy" id="875043"/>
    <lineage>
        <taxon>Bacteria</taxon>
        <taxon>Pseudomonadati</taxon>
        <taxon>Pseudomonadota</taxon>
        <taxon>Gammaproteobacteria</taxon>
        <taxon>Chromatiales</taxon>
        <taxon>Chromatiaceae</taxon>
        <taxon>Rheinheimera</taxon>
    </lineage>
</organism>
<feature type="domain" description="PAC" evidence="8">
    <location>
        <begin position="381"/>
        <end position="433"/>
    </location>
</feature>
<dbReference type="InterPro" id="IPR003594">
    <property type="entry name" value="HATPase_dom"/>
</dbReference>
<dbReference type="Gene3D" id="3.30.450.20">
    <property type="entry name" value="PAS domain"/>
    <property type="match status" value="4"/>
</dbReference>
<evidence type="ECO:0000256" key="3">
    <source>
        <dbReference type="ARBA" id="ARBA00022553"/>
    </source>
</evidence>
<dbReference type="InterPro" id="IPR001610">
    <property type="entry name" value="PAC"/>
</dbReference>
<dbReference type="SMART" id="SM00388">
    <property type="entry name" value="HisKA"/>
    <property type="match status" value="1"/>
</dbReference>
<gene>
    <name evidence="9" type="ORF">ACFFJP_01365</name>
</gene>
<dbReference type="RefSeq" id="WP_377239661.1">
    <property type="nucleotide sequence ID" value="NZ_JBHLXP010000001.1"/>
</dbReference>
<comment type="catalytic activity">
    <reaction evidence="1">
        <text>ATP + protein L-histidine = ADP + protein N-phospho-L-histidine.</text>
        <dbReference type="EC" id="2.7.13.3"/>
    </reaction>
</comment>
<dbReference type="CDD" id="cd16922">
    <property type="entry name" value="HATPase_EvgS-ArcB-TorS-like"/>
    <property type="match status" value="1"/>
</dbReference>
<evidence type="ECO:0000313" key="9">
    <source>
        <dbReference type="EMBL" id="MFC0046935.1"/>
    </source>
</evidence>
<comment type="caution">
    <text evidence="9">The sequence shown here is derived from an EMBL/GenBank/DDBJ whole genome shotgun (WGS) entry which is preliminary data.</text>
</comment>
<dbReference type="SMART" id="SM00065">
    <property type="entry name" value="GAF"/>
    <property type="match status" value="1"/>
</dbReference>
<dbReference type="InterPro" id="IPR013655">
    <property type="entry name" value="PAS_fold_3"/>
</dbReference>
<evidence type="ECO:0000256" key="2">
    <source>
        <dbReference type="ARBA" id="ARBA00012438"/>
    </source>
</evidence>
<dbReference type="PRINTS" id="PR00344">
    <property type="entry name" value="BCTRLSENSOR"/>
</dbReference>
<dbReference type="InterPro" id="IPR003661">
    <property type="entry name" value="HisK_dim/P_dom"/>
</dbReference>
<dbReference type="InterPro" id="IPR036890">
    <property type="entry name" value="HATPase_C_sf"/>
</dbReference>
<dbReference type="Gene3D" id="1.10.287.130">
    <property type="match status" value="1"/>
</dbReference>
<dbReference type="NCBIfam" id="TIGR00229">
    <property type="entry name" value="sensory_box"/>
    <property type="match status" value="3"/>
</dbReference>
<dbReference type="Pfam" id="PF02518">
    <property type="entry name" value="HATPase_c"/>
    <property type="match status" value="1"/>
</dbReference>
<dbReference type="SUPFAM" id="SSF55781">
    <property type="entry name" value="GAF domain-like"/>
    <property type="match status" value="1"/>
</dbReference>
<evidence type="ECO:0000256" key="5">
    <source>
        <dbReference type="ARBA" id="ARBA00022777"/>
    </source>
</evidence>
<dbReference type="SMART" id="SM00387">
    <property type="entry name" value="HATPase_c"/>
    <property type="match status" value="1"/>
</dbReference>
<feature type="domain" description="PAC" evidence="8">
    <location>
        <begin position="639"/>
        <end position="691"/>
    </location>
</feature>
<reference evidence="9 10" key="1">
    <citation type="submission" date="2024-09" db="EMBL/GenBank/DDBJ databases">
        <authorList>
            <person name="Sun Q."/>
            <person name="Mori K."/>
        </authorList>
    </citation>
    <scope>NUCLEOTIDE SEQUENCE [LARGE SCALE GENOMIC DNA]</scope>
    <source>
        <strain evidence="9 10">KCTC 23315</strain>
    </source>
</reference>
<dbReference type="CDD" id="cd00082">
    <property type="entry name" value="HisKA"/>
    <property type="match status" value="1"/>
</dbReference>
<feature type="domain" description="PAC" evidence="8">
    <location>
        <begin position="506"/>
        <end position="557"/>
    </location>
</feature>
<evidence type="ECO:0000313" key="10">
    <source>
        <dbReference type="Proteomes" id="UP001589813"/>
    </source>
</evidence>
<dbReference type="SMART" id="SM00091">
    <property type="entry name" value="PAS"/>
    <property type="match status" value="4"/>
</dbReference>
<dbReference type="InterPro" id="IPR036097">
    <property type="entry name" value="HisK_dim/P_sf"/>
</dbReference>
<evidence type="ECO:0000259" key="8">
    <source>
        <dbReference type="PROSITE" id="PS50113"/>
    </source>
</evidence>
<keyword evidence="4" id="KW-0808">Transferase</keyword>
<dbReference type="Pfam" id="PF01590">
    <property type="entry name" value="GAF"/>
    <property type="match status" value="1"/>
</dbReference>